<proteinExistence type="inferred from homology"/>
<gene>
    <name evidence="4" type="ORF">KUDE01_014118</name>
</gene>
<keyword evidence="5" id="KW-1185">Reference proteome</keyword>
<dbReference type="AlphaFoldDB" id="A0AAD9BVB8"/>
<keyword evidence="3" id="KW-0732">Signal</keyword>
<evidence type="ECO:0000256" key="1">
    <source>
        <dbReference type="ARBA" id="ARBA00023254"/>
    </source>
</evidence>
<dbReference type="PANTHER" id="PTHR28575:SF1">
    <property type="entry name" value="MEIOSIS-SPECIFIC PROTEIN MEI4"/>
    <property type="match status" value="1"/>
</dbReference>
<accession>A0AAD9BVB8</accession>
<organism evidence="4 5">
    <name type="scientific">Dissostichus eleginoides</name>
    <name type="common">Patagonian toothfish</name>
    <name type="synonym">Dissostichus amissus</name>
    <dbReference type="NCBI Taxonomy" id="100907"/>
    <lineage>
        <taxon>Eukaryota</taxon>
        <taxon>Metazoa</taxon>
        <taxon>Chordata</taxon>
        <taxon>Craniata</taxon>
        <taxon>Vertebrata</taxon>
        <taxon>Euteleostomi</taxon>
        <taxon>Actinopterygii</taxon>
        <taxon>Neopterygii</taxon>
        <taxon>Teleostei</taxon>
        <taxon>Neoteleostei</taxon>
        <taxon>Acanthomorphata</taxon>
        <taxon>Eupercaria</taxon>
        <taxon>Perciformes</taxon>
        <taxon>Notothenioidei</taxon>
        <taxon>Nototheniidae</taxon>
        <taxon>Dissostichus</taxon>
    </lineage>
</organism>
<evidence type="ECO:0000313" key="4">
    <source>
        <dbReference type="EMBL" id="KAK1889441.1"/>
    </source>
</evidence>
<protein>
    <submittedName>
        <fullName evidence="4">Meiosis-specific protein MEI4</fullName>
    </submittedName>
</protein>
<dbReference type="GO" id="GO:0000800">
    <property type="term" value="C:lateral element"/>
    <property type="evidence" value="ECO:0007669"/>
    <property type="project" value="TreeGrafter"/>
</dbReference>
<dbReference type="EMBL" id="JASDAP010000017">
    <property type="protein sequence ID" value="KAK1889441.1"/>
    <property type="molecule type" value="Genomic_DNA"/>
</dbReference>
<dbReference type="GO" id="GO:0042138">
    <property type="term" value="P:meiotic DNA double-strand break formation"/>
    <property type="evidence" value="ECO:0007669"/>
    <property type="project" value="InterPro"/>
</dbReference>
<comment type="caution">
    <text evidence="4">The sequence shown here is derived from an EMBL/GenBank/DDBJ whole genome shotgun (WGS) entry which is preliminary data.</text>
</comment>
<dbReference type="GO" id="GO:0007283">
    <property type="term" value="P:spermatogenesis"/>
    <property type="evidence" value="ECO:0007669"/>
    <property type="project" value="TreeGrafter"/>
</dbReference>
<evidence type="ECO:0000256" key="2">
    <source>
        <dbReference type="ARBA" id="ARBA00093453"/>
    </source>
</evidence>
<dbReference type="Proteomes" id="UP001228049">
    <property type="component" value="Unassembled WGS sequence"/>
</dbReference>
<feature type="chain" id="PRO_5041902504" evidence="3">
    <location>
        <begin position="21"/>
        <end position="92"/>
    </location>
</feature>
<evidence type="ECO:0000313" key="5">
    <source>
        <dbReference type="Proteomes" id="UP001228049"/>
    </source>
</evidence>
<feature type="signal peptide" evidence="3">
    <location>
        <begin position="1"/>
        <end position="20"/>
    </location>
</feature>
<reference evidence="4" key="1">
    <citation type="submission" date="2023-04" db="EMBL/GenBank/DDBJ databases">
        <title>Chromosome-level genome of Chaenocephalus aceratus.</title>
        <authorList>
            <person name="Park H."/>
        </authorList>
    </citation>
    <scope>NUCLEOTIDE SEQUENCE</scope>
    <source>
        <strain evidence="4">DE</strain>
        <tissue evidence="4">Muscle</tissue>
    </source>
</reference>
<dbReference type="GO" id="GO:0007129">
    <property type="term" value="P:homologous chromosome pairing at meiosis"/>
    <property type="evidence" value="ECO:0007669"/>
    <property type="project" value="TreeGrafter"/>
</dbReference>
<dbReference type="Pfam" id="PF13971">
    <property type="entry name" value="Mei4"/>
    <property type="match status" value="1"/>
</dbReference>
<dbReference type="GO" id="GO:0048477">
    <property type="term" value="P:oogenesis"/>
    <property type="evidence" value="ECO:0007669"/>
    <property type="project" value="TreeGrafter"/>
</dbReference>
<sequence length="92" mass="10784">MNLGVIVDLFFFAKVKLGQAEFPVDEHQNSCYLFWVVENLLQDSEVPLSLEESSEKTVFLRHMERVFQLSKEFPLFVIRMWRLGIILTSSDT</sequence>
<dbReference type="PANTHER" id="PTHR28575">
    <property type="entry name" value="MEIOSIS-SPECIFIC PROTEIN MEI4"/>
    <property type="match status" value="1"/>
</dbReference>
<keyword evidence="1" id="KW-0469">Meiosis</keyword>
<dbReference type="InterPro" id="IPR025888">
    <property type="entry name" value="MEI4"/>
</dbReference>
<comment type="similarity">
    <text evidence="2">Belongs to the MEI4L family.</text>
</comment>
<name>A0AAD9BVB8_DISEL</name>
<dbReference type="GO" id="GO:0006310">
    <property type="term" value="P:DNA recombination"/>
    <property type="evidence" value="ECO:0007669"/>
    <property type="project" value="InterPro"/>
</dbReference>
<evidence type="ECO:0000256" key="3">
    <source>
        <dbReference type="SAM" id="SignalP"/>
    </source>
</evidence>